<organism evidence="1 2">
    <name type="scientific">Pluteus cervinus</name>
    <dbReference type="NCBI Taxonomy" id="181527"/>
    <lineage>
        <taxon>Eukaryota</taxon>
        <taxon>Fungi</taxon>
        <taxon>Dikarya</taxon>
        <taxon>Basidiomycota</taxon>
        <taxon>Agaricomycotina</taxon>
        <taxon>Agaricomycetes</taxon>
        <taxon>Agaricomycetidae</taxon>
        <taxon>Agaricales</taxon>
        <taxon>Pluteineae</taxon>
        <taxon>Pluteaceae</taxon>
        <taxon>Pluteus</taxon>
    </lineage>
</organism>
<sequence length="232" mass="26252">MCPKTCHAFTGPLGGYNACTNCKSPRYDPSKPGQKVPLKQFYTFPLGPMLQAQYRTPEGAKRMQYRHELTEDLLEKLEAGNGCLDEFTDFFYGEDYLNMARDTDNPLTDDDVFVQLSIDGAQLYRDKASDCWFFIWIIMDLSPGTRYKKKYVLPGGFVPGPEKPVNTESFLLPSFRHVSALQKEGLKVWNGLKRKVLVPIQLVFRFWTAVSGILVVMPVGSTVAFLGDTNRV</sequence>
<name>A0ACD3ALB9_9AGAR</name>
<accession>A0ACD3ALB9</accession>
<keyword evidence="2" id="KW-1185">Reference proteome</keyword>
<dbReference type="EMBL" id="ML208408">
    <property type="protein sequence ID" value="TFK66326.1"/>
    <property type="molecule type" value="Genomic_DNA"/>
</dbReference>
<dbReference type="Proteomes" id="UP000308600">
    <property type="component" value="Unassembled WGS sequence"/>
</dbReference>
<reference evidence="1 2" key="1">
    <citation type="journal article" date="2019" name="Nat. Ecol. Evol.">
        <title>Megaphylogeny resolves global patterns of mushroom evolution.</title>
        <authorList>
            <person name="Varga T."/>
            <person name="Krizsan K."/>
            <person name="Foldi C."/>
            <person name="Dima B."/>
            <person name="Sanchez-Garcia M."/>
            <person name="Sanchez-Ramirez S."/>
            <person name="Szollosi G.J."/>
            <person name="Szarkandi J.G."/>
            <person name="Papp V."/>
            <person name="Albert L."/>
            <person name="Andreopoulos W."/>
            <person name="Angelini C."/>
            <person name="Antonin V."/>
            <person name="Barry K.W."/>
            <person name="Bougher N.L."/>
            <person name="Buchanan P."/>
            <person name="Buyck B."/>
            <person name="Bense V."/>
            <person name="Catcheside P."/>
            <person name="Chovatia M."/>
            <person name="Cooper J."/>
            <person name="Damon W."/>
            <person name="Desjardin D."/>
            <person name="Finy P."/>
            <person name="Geml J."/>
            <person name="Haridas S."/>
            <person name="Hughes K."/>
            <person name="Justo A."/>
            <person name="Karasinski D."/>
            <person name="Kautmanova I."/>
            <person name="Kiss B."/>
            <person name="Kocsube S."/>
            <person name="Kotiranta H."/>
            <person name="LaButti K.M."/>
            <person name="Lechner B.E."/>
            <person name="Liimatainen K."/>
            <person name="Lipzen A."/>
            <person name="Lukacs Z."/>
            <person name="Mihaltcheva S."/>
            <person name="Morgado L.N."/>
            <person name="Niskanen T."/>
            <person name="Noordeloos M.E."/>
            <person name="Ohm R.A."/>
            <person name="Ortiz-Santana B."/>
            <person name="Ovrebo C."/>
            <person name="Racz N."/>
            <person name="Riley R."/>
            <person name="Savchenko A."/>
            <person name="Shiryaev A."/>
            <person name="Soop K."/>
            <person name="Spirin V."/>
            <person name="Szebenyi C."/>
            <person name="Tomsovsky M."/>
            <person name="Tulloss R.E."/>
            <person name="Uehling J."/>
            <person name="Grigoriev I.V."/>
            <person name="Vagvolgyi C."/>
            <person name="Papp T."/>
            <person name="Martin F.M."/>
            <person name="Miettinen O."/>
            <person name="Hibbett D.S."/>
            <person name="Nagy L.G."/>
        </authorList>
    </citation>
    <scope>NUCLEOTIDE SEQUENCE [LARGE SCALE GENOMIC DNA]</scope>
    <source>
        <strain evidence="1 2">NL-1719</strain>
    </source>
</reference>
<proteinExistence type="predicted"/>
<protein>
    <submittedName>
        <fullName evidence="1">Uncharacterized protein</fullName>
    </submittedName>
</protein>
<evidence type="ECO:0000313" key="2">
    <source>
        <dbReference type="Proteomes" id="UP000308600"/>
    </source>
</evidence>
<evidence type="ECO:0000313" key="1">
    <source>
        <dbReference type="EMBL" id="TFK66326.1"/>
    </source>
</evidence>
<gene>
    <name evidence="1" type="ORF">BDN72DRAFT_871552</name>
</gene>